<evidence type="ECO:0000313" key="8">
    <source>
        <dbReference type="EMBL" id="PTE19238.1"/>
    </source>
</evidence>
<evidence type="ECO:0000313" key="9">
    <source>
        <dbReference type="Proteomes" id="UP000241899"/>
    </source>
</evidence>
<dbReference type="InterPro" id="IPR007867">
    <property type="entry name" value="GMC_OxRtase_C"/>
</dbReference>
<keyword evidence="4" id="KW-0274">FAD</keyword>
<dbReference type="PRINTS" id="PR00420">
    <property type="entry name" value="RNGMNOXGNASE"/>
</dbReference>
<gene>
    <name evidence="8" type="ORF">C5F46_00325</name>
</gene>
<dbReference type="GO" id="GO:0016614">
    <property type="term" value="F:oxidoreductase activity, acting on CH-OH group of donors"/>
    <property type="evidence" value="ECO:0007669"/>
    <property type="project" value="InterPro"/>
</dbReference>
<accession>A0A2T4JMX3</accession>
<dbReference type="InterPro" id="IPR006076">
    <property type="entry name" value="FAD-dep_OxRdtase"/>
</dbReference>
<dbReference type="Proteomes" id="UP000241899">
    <property type="component" value="Unassembled WGS sequence"/>
</dbReference>
<evidence type="ECO:0000256" key="1">
    <source>
        <dbReference type="ARBA" id="ARBA00001974"/>
    </source>
</evidence>
<evidence type="ECO:0000259" key="7">
    <source>
        <dbReference type="Pfam" id="PF05199"/>
    </source>
</evidence>
<comment type="caution">
    <text evidence="8">The sequence shown here is derived from an EMBL/GenBank/DDBJ whole genome shotgun (WGS) entry which is preliminary data.</text>
</comment>
<dbReference type="AlphaFoldDB" id="A0A2T4JMX3"/>
<dbReference type="OrthoDB" id="9798604at2"/>
<organism evidence="8 9">
    <name type="scientific">Phaeovulum veldkampii DSM 11550</name>
    <dbReference type="NCBI Taxonomy" id="1185920"/>
    <lineage>
        <taxon>Bacteria</taxon>
        <taxon>Pseudomonadati</taxon>
        <taxon>Pseudomonadota</taxon>
        <taxon>Alphaproteobacteria</taxon>
        <taxon>Rhodobacterales</taxon>
        <taxon>Paracoccaceae</taxon>
        <taxon>Phaeovulum</taxon>
    </lineage>
</organism>
<keyword evidence="9" id="KW-1185">Reference proteome</keyword>
<dbReference type="SUPFAM" id="SSF51905">
    <property type="entry name" value="FAD/NAD(P)-binding domain"/>
    <property type="match status" value="1"/>
</dbReference>
<evidence type="ECO:0000256" key="4">
    <source>
        <dbReference type="ARBA" id="ARBA00022827"/>
    </source>
</evidence>
<dbReference type="InterPro" id="IPR051473">
    <property type="entry name" value="P2Ox-like"/>
</dbReference>
<keyword evidence="5" id="KW-0560">Oxidoreductase</keyword>
<proteinExistence type="inferred from homology"/>
<comment type="similarity">
    <text evidence="2">Belongs to the GMC oxidoreductase family.</text>
</comment>
<protein>
    <submittedName>
        <fullName evidence="8">GMC oxidoreductase</fullName>
    </submittedName>
</protein>
<evidence type="ECO:0000256" key="3">
    <source>
        <dbReference type="ARBA" id="ARBA00022630"/>
    </source>
</evidence>
<evidence type="ECO:0000256" key="2">
    <source>
        <dbReference type="ARBA" id="ARBA00010790"/>
    </source>
</evidence>
<feature type="domain" description="Glucose-methanol-choline oxidoreductase C-terminal" evidence="7">
    <location>
        <begin position="409"/>
        <end position="529"/>
    </location>
</feature>
<feature type="domain" description="FAD dependent oxidoreductase" evidence="6">
    <location>
        <begin position="16"/>
        <end position="225"/>
    </location>
</feature>
<dbReference type="PANTHER" id="PTHR42784:SF1">
    <property type="entry name" value="PYRANOSE 2-OXIDASE"/>
    <property type="match status" value="1"/>
</dbReference>
<dbReference type="Pfam" id="PF05199">
    <property type="entry name" value="GMC_oxred_C"/>
    <property type="match status" value="1"/>
</dbReference>
<evidence type="ECO:0000259" key="6">
    <source>
        <dbReference type="Pfam" id="PF01266"/>
    </source>
</evidence>
<name>A0A2T4JMX3_9RHOB</name>
<dbReference type="Gene3D" id="3.50.50.60">
    <property type="entry name" value="FAD/NAD(P)-binding domain"/>
    <property type="match status" value="2"/>
</dbReference>
<dbReference type="InterPro" id="IPR036188">
    <property type="entry name" value="FAD/NAD-bd_sf"/>
</dbReference>
<reference evidence="8 9" key="1">
    <citation type="submission" date="2018-03" db="EMBL/GenBank/DDBJ databases">
        <title>Rhodobacter veldkampii.</title>
        <authorList>
            <person name="Meyer T.E."/>
            <person name="Miller S."/>
            <person name="Lodha T."/>
            <person name="Gandham S."/>
            <person name="Chintalapati S."/>
            <person name="Chintalapati V.R."/>
        </authorList>
    </citation>
    <scope>NUCLEOTIDE SEQUENCE [LARGE SCALE GENOMIC DNA]</scope>
    <source>
        <strain evidence="8 9">DSM 11550</strain>
    </source>
</reference>
<dbReference type="RefSeq" id="WP_107323369.1">
    <property type="nucleotide sequence ID" value="NZ_NHSP01000027.1"/>
</dbReference>
<comment type="cofactor">
    <cofactor evidence="1">
        <name>FAD</name>
        <dbReference type="ChEBI" id="CHEBI:57692"/>
    </cofactor>
</comment>
<evidence type="ECO:0000256" key="5">
    <source>
        <dbReference type="ARBA" id="ARBA00023002"/>
    </source>
</evidence>
<dbReference type="Pfam" id="PF01266">
    <property type="entry name" value="DAO"/>
    <property type="match status" value="1"/>
</dbReference>
<dbReference type="EMBL" id="PZKF01000001">
    <property type="protein sequence ID" value="PTE19238.1"/>
    <property type="molecule type" value="Genomic_DNA"/>
</dbReference>
<dbReference type="PANTHER" id="PTHR42784">
    <property type="entry name" value="PYRANOSE 2-OXIDASE"/>
    <property type="match status" value="1"/>
</dbReference>
<keyword evidence="3" id="KW-0285">Flavoprotein</keyword>
<sequence length="546" mass="57008">MICDGLTPQRAAVPADVCVIGAGPVGLSLALELAHLGRRVLVLEAGGETPGPAPVPGVLTDSATHAPLHLCAAAALGGTSWWWGGRCVAMDALDHQPRAHVPGSGWPIPPEALAVHANRAADYLDCGSARFHDPHPDWQGLGPDVACSALERWSREPRLARRLRAAVAASARITLSLNAPVEALEIAGGQVRQVVVRGRAGARLALFPAQVVIAAGGLGSARLLALAQAHAPGLFGGAEGPLGRHYMGHLFGTIADLALNDPADAASLDFFRDASGAWVRRRFTLAPGAQADLGLRNVAFWADNPAFDDPSHRSGILSAIYLGLYFAPIGRMLLPEAIRLRHIGGGGRLRAHLANVARAPLATLGAATMILRQRHLQKPRRPGVLVRNPAGRYALTYHAEHTPDPDSRARLSARPMPDGARGLEIGLRFSAEDAGSVVRAHQVLDHALRAAGKGRLIYRVPEAGRRAAVLAQAQDGFHQQGLLRMGADPGTSVVTPECRVHGVANLHVASTAVLPTSGHANPTFAACCLGLRLAHHLAAGGGGGNA</sequence>